<sequence>MDLSSSSPSNRNISVKGNGTLQNTSNQPPVLIMNLTNISNFNSVSTTLTGAATHLDDIKEEEDIELTRLQTDQSSLSITTPLDAANSFLTNNDNSSNNSEISAFSAPVNGMSPTGHSNTNNISHHDVKEILPESANKMNSHEEFSLLPPLPNPSELEIDNLEISTNVDEETKFYPPTHNTEEVTNNIAGATTTVGVVEPHILDKHMDEADPNTSFDLAKALEIPATTGRSNSVNTSGHDSNSNQLEQPAKITLKKISSTLLSDDLAIGAKDVSSLVEESTSLEKIASNSSTTNVPRYLANSSIRDSTDSPKHINLPHLNTSIERSVIESPYTATKGITGHIKTKSTNFSLEGTYLLSMNLPHMPSPTLKYDSNTTSPPKIGLIRRASSAMLRKASFKINKDIDVETPNTPGTISPSFSDIHNQMHLERTRTNSLSSNHSITLTRTSSISSKVKRGFSRIISSSNNNIKRVVSTSNFNLNKTAGTAMDTASSFDKNDGVLSPKNTKYTGVDYFNLPRRKDSVKTVSRIPLRSADQKIMVNISSLKEHVPTVYVTEDVTDLDVVSLIKQTGLLADKYGHGSDNIHVDEYLKLLAQTKKLEDQRFQIIEKNFEESGWCSVHELNNLRRKRMAINKMWSDKISNFDK</sequence>
<evidence type="ECO:0000313" key="2">
    <source>
        <dbReference type="EMBL" id="CCF59334.1"/>
    </source>
</evidence>
<proteinExistence type="predicted"/>
<evidence type="ECO:0000256" key="1">
    <source>
        <dbReference type="SAM" id="MobiDB-lite"/>
    </source>
</evidence>
<keyword evidence="3" id="KW-1185">Reference proteome</keyword>
<evidence type="ECO:0000313" key="3">
    <source>
        <dbReference type="Proteomes" id="UP000005220"/>
    </source>
</evidence>
<feature type="compositionally biased region" description="Polar residues" evidence="1">
    <location>
        <begin position="10"/>
        <end position="26"/>
    </location>
</feature>
<name>H2AY84_KAZAF</name>
<dbReference type="KEGG" id="kaf:KAFR_0G03020"/>
<feature type="region of interest" description="Disordered" evidence="1">
    <location>
        <begin position="1"/>
        <end position="26"/>
    </location>
</feature>
<organism evidence="2 3">
    <name type="scientific">Kazachstania africana (strain ATCC 22294 / BCRC 22015 / CBS 2517 / CECT 1963 / NBRC 1671 / NRRL Y-8276)</name>
    <name type="common">Yeast</name>
    <name type="synonym">Kluyveromyces africanus</name>
    <dbReference type="NCBI Taxonomy" id="1071382"/>
    <lineage>
        <taxon>Eukaryota</taxon>
        <taxon>Fungi</taxon>
        <taxon>Dikarya</taxon>
        <taxon>Ascomycota</taxon>
        <taxon>Saccharomycotina</taxon>
        <taxon>Saccharomycetes</taxon>
        <taxon>Saccharomycetales</taxon>
        <taxon>Saccharomycetaceae</taxon>
        <taxon>Kazachstania</taxon>
    </lineage>
</organism>
<dbReference type="eggNOG" id="ENOG502S0J5">
    <property type="taxonomic scope" value="Eukaryota"/>
</dbReference>
<dbReference type="InParanoid" id="H2AY84"/>
<dbReference type="Proteomes" id="UP000005220">
    <property type="component" value="Chromosome 7"/>
</dbReference>
<gene>
    <name evidence="2" type="primary">KAFR0G03020</name>
    <name evidence="2" type="ORF">KAFR_0G03020</name>
</gene>
<accession>H2AY84</accession>
<dbReference type="GeneID" id="13887313"/>
<protein>
    <submittedName>
        <fullName evidence="2">Uncharacterized protein</fullName>
    </submittedName>
</protein>
<dbReference type="HOGENOM" id="CLU_368873_0_0_1"/>
<dbReference type="AlphaFoldDB" id="H2AY84"/>
<dbReference type="EMBL" id="HE650827">
    <property type="protein sequence ID" value="CCF59334.1"/>
    <property type="molecule type" value="Genomic_DNA"/>
</dbReference>
<dbReference type="OrthoDB" id="4070760at2759"/>
<reference evidence="2 3" key="1">
    <citation type="journal article" date="2011" name="Proc. Natl. Acad. Sci. U.S.A.">
        <title>Evolutionary erosion of yeast sex chromosomes by mating-type switching accidents.</title>
        <authorList>
            <person name="Gordon J.L."/>
            <person name="Armisen D."/>
            <person name="Proux-Wera E."/>
            <person name="Oheigeartaigh S.S."/>
            <person name="Byrne K.P."/>
            <person name="Wolfe K.H."/>
        </authorList>
    </citation>
    <scope>NUCLEOTIDE SEQUENCE [LARGE SCALE GENOMIC DNA]</scope>
    <source>
        <strain evidence="3">ATCC 22294 / BCRC 22015 / CBS 2517 / CECT 1963 / NBRC 1671 / NRRL Y-8276</strain>
    </source>
</reference>
<dbReference type="RefSeq" id="XP_003958469.1">
    <property type="nucleotide sequence ID" value="XM_003958420.1"/>
</dbReference>
<dbReference type="FunCoup" id="H2AY84">
    <property type="interactions" value="64"/>
</dbReference>